<gene>
    <name evidence="7" type="ORF">AA314_07825</name>
    <name evidence="8" type="ORF">ATI61_11057</name>
</gene>
<keyword evidence="4 5" id="KW-0472">Membrane</keyword>
<feature type="transmembrane region" description="Helical" evidence="5">
    <location>
        <begin position="246"/>
        <end position="266"/>
    </location>
</feature>
<evidence type="ECO:0000256" key="5">
    <source>
        <dbReference type="SAM" id="Phobius"/>
    </source>
</evidence>
<dbReference type="PANTHER" id="PTHR37422">
    <property type="entry name" value="TEICHURONIC ACID BIOSYNTHESIS PROTEIN TUAE"/>
    <property type="match status" value="1"/>
</dbReference>
<feature type="transmembrane region" description="Helical" evidence="5">
    <location>
        <begin position="353"/>
        <end position="371"/>
    </location>
</feature>
<dbReference type="InterPro" id="IPR007016">
    <property type="entry name" value="O-antigen_ligase-rel_domated"/>
</dbReference>
<accession>A0AAC8QEY0</accession>
<dbReference type="Pfam" id="PF04932">
    <property type="entry name" value="Wzy_C"/>
    <property type="match status" value="1"/>
</dbReference>
<feature type="transmembrane region" description="Helical" evidence="5">
    <location>
        <begin position="72"/>
        <end position="90"/>
    </location>
</feature>
<dbReference type="KEGG" id="age:AA314_07825"/>
<reference evidence="8 10" key="2">
    <citation type="submission" date="2018-08" db="EMBL/GenBank/DDBJ databases">
        <title>Genomic Encyclopedia of Archaeal and Bacterial Type Strains, Phase II (KMG-II): from individual species to whole genera.</title>
        <authorList>
            <person name="Goeker M."/>
        </authorList>
    </citation>
    <scope>NUCLEOTIDE SEQUENCE [LARGE SCALE GENOMIC DNA]</scope>
    <source>
        <strain evidence="8 10">DSM 2261</strain>
    </source>
</reference>
<dbReference type="GO" id="GO:0016020">
    <property type="term" value="C:membrane"/>
    <property type="evidence" value="ECO:0007669"/>
    <property type="project" value="UniProtKB-SubCell"/>
</dbReference>
<dbReference type="InterPro" id="IPR051533">
    <property type="entry name" value="WaaL-like"/>
</dbReference>
<evidence type="ECO:0000259" key="6">
    <source>
        <dbReference type="Pfam" id="PF04932"/>
    </source>
</evidence>
<keyword evidence="3 5" id="KW-1133">Transmembrane helix</keyword>
<reference evidence="7 9" key="1">
    <citation type="submission" date="2015-05" db="EMBL/GenBank/DDBJ databases">
        <title>Genome assembly of Archangium gephyra DSM 2261.</title>
        <authorList>
            <person name="Sharma G."/>
            <person name="Subramanian S."/>
        </authorList>
    </citation>
    <scope>NUCLEOTIDE SEQUENCE [LARGE SCALE GENOMIC DNA]</scope>
    <source>
        <strain evidence="7 9">DSM 2261</strain>
    </source>
</reference>
<feature type="transmembrane region" description="Helical" evidence="5">
    <location>
        <begin position="170"/>
        <end position="186"/>
    </location>
</feature>
<sequence length="538" mass="57143">MTAKATESRSSRTGAAFLCLVGGLLATLWVALPRTWLVAERFTSPKAILFHAAAMATGAACLAGVRRFRLDAVDLSMGAFAALGVLSALTVAHNPWLALGAVGVTLSGSILFASTRALAESGRREAILLAVAIAAGLLALSMLLEAYGPLQGLSISKRAPGGMLGHRNRAAHLLVLSLSVSWLCFIRARDRRILGMLLACVMGTGAAVTLSRSRAAWLALLVLGLVMAVAWGLGRRGGRETRRRSVGFVAALLAGAAVAFVAPNALQWQNSYLDTLRRMGEHDAGSGRGRLIQYANTLRMVADAPLLGVGPGNWMVHYPRYATPGDPSYAVDDLIPVASLPQSDWVGLLAERGVPALLMLCALAGLLLVECWKHARQEAHPEIWAEAVALAATLAGLLVLGSLDAVLLTPTATFFVAVIVGALARPQRERVVIAPNARRRAAAIAGVILLTGSPLVYSAVRGWSWHLLYIQPRTMERAARAVRLDPGGYAARVHMGLMKIRTGQCEQALVVLLEANRLLPYAEAPRRAWSRCQPGAPH</sequence>
<evidence type="ECO:0000256" key="4">
    <source>
        <dbReference type="ARBA" id="ARBA00023136"/>
    </source>
</evidence>
<dbReference type="EMBL" id="QUMU01000010">
    <property type="protein sequence ID" value="REG27050.1"/>
    <property type="molecule type" value="Genomic_DNA"/>
</dbReference>
<evidence type="ECO:0000256" key="3">
    <source>
        <dbReference type="ARBA" id="ARBA00022989"/>
    </source>
</evidence>
<keyword evidence="2 5" id="KW-0812">Transmembrane</keyword>
<dbReference type="EMBL" id="CP011509">
    <property type="protein sequence ID" value="AKJ06199.1"/>
    <property type="molecule type" value="Genomic_DNA"/>
</dbReference>
<evidence type="ECO:0000313" key="10">
    <source>
        <dbReference type="Proteomes" id="UP000256345"/>
    </source>
</evidence>
<feature type="transmembrane region" description="Helical" evidence="5">
    <location>
        <begin position="126"/>
        <end position="150"/>
    </location>
</feature>
<feature type="transmembrane region" description="Helical" evidence="5">
    <location>
        <begin position="383"/>
        <end position="401"/>
    </location>
</feature>
<keyword evidence="8" id="KW-0436">Ligase</keyword>
<feature type="transmembrane region" description="Helical" evidence="5">
    <location>
        <begin position="47"/>
        <end position="65"/>
    </location>
</feature>
<evidence type="ECO:0000313" key="8">
    <source>
        <dbReference type="EMBL" id="REG27050.1"/>
    </source>
</evidence>
<dbReference type="AlphaFoldDB" id="A0AAC8QEY0"/>
<keyword evidence="10" id="KW-1185">Reference proteome</keyword>
<feature type="transmembrane region" description="Helical" evidence="5">
    <location>
        <begin position="96"/>
        <end position="114"/>
    </location>
</feature>
<feature type="transmembrane region" description="Helical" evidence="5">
    <location>
        <begin position="193"/>
        <end position="210"/>
    </location>
</feature>
<dbReference type="Proteomes" id="UP000035579">
    <property type="component" value="Chromosome"/>
</dbReference>
<feature type="transmembrane region" description="Helical" evidence="5">
    <location>
        <begin position="441"/>
        <end position="460"/>
    </location>
</feature>
<dbReference type="Proteomes" id="UP000256345">
    <property type="component" value="Unassembled WGS sequence"/>
</dbReference>
<organism evidence="7 9">
    <name type="scientific">Archangium gephyra</name>
    <dbReference type="NCBI Taxonomy" id="48"/>
    <lineage>
        <taxon>Bacteria</taxon>
        <taxon>Pseudomonadati</taxon>
        <taxon>Myxococcota</taxon>
        <taxon>Myxococcia</taxon>
        <taxon>Myxococcales</taxon>
        <taxon>Cystobacterineae</taxon>
        <taxon>Archangiaceae</taxon>
        <taxon>Archangium</taxon>
    </lineage>
</organism>
<feature type="transmembrane region" description="Helical" evidence="5">
    <location>
        <begin position="12"/>
        <end position="32"/>
    </location>
</feature>
<dbReference type="PANTHER" id="PTHR37422:SF13">
    <property type="entry name" value="LIPOPOLYSACCHARIDE BIOSYNTHESIS PROTEIN PA4999-RELATED"/>
    <property type="match status" value="1"/>
</dbReference>
<evidence type="ECO:0000313" key="7">
    <source>
        <dbReference type="EMBL" id="AKJ06199.1"/>
    </source>
</evidence>
<feature type="transmembrane region" description="Helical" evidence="5">
    <location>
        <begin position="216"/>
        <end position="234"/>
    </location>
</feature>
<dbReference type="GO" id="GO:0016874">
    <property type="term" value="F:ligase activity"/>
    <property type="evidence" value="ECO:0007669"/>
    <property type="project" value="UniProtKB-KW"/>
</dbReference>
<evidence type="ECO:0000256" key="1">
    <source>
        <dbReference type="ARBA" id="ARBA00004141"/>
    </source>
</evidence>
<feature type="domain" description="O-antigen ligase-related" evidence="6">
    <location>
        <begin position="204"/>
        <end position="360"/>
    </location>
</feature>
<comment type="subcellular location">
    <subcellularLocation>
        <location evidence="1">Membrane</location>
        <topology evidence="1">Multi-pass membrane protein</topology>
    </subcellularLocation>
</comment>
<feature type="transmembrane region" description="Helical" evidence="5">
    <location>
        <begin position="407"/>
        <end position="425"/>
    </location>
</feature>
<evidence type="ECO:0000256" key="2">
    <source>
        <dbReference type="ARBA" id="ARBA00022692"/>
    </source>
</evidence>
<name>A0AAC8QEY0_9BACT</name>
<evidence type="ECO:0000313" key="9">
    <source>
        <dbReference type="Proteomes" id="UP000035579"/>
    </source>
</evidence>
<proteinExistence type="predicted"/>
<protein>
    <submittedName>
        <fullName evidence="8">O-antigen ligase</fullName>
    </submittedName>
</protein>